<name>A0A090TH11_9VIBR</name>
<evidence type="ECO:0000256" key="1">
    <source>
        <dbReference type="ARBA" id="ARBA00004167"/>
    </source>
</evidence>
<evidence type="ECO:0000256" key="4">
    <source>
        <dbReference type="ARBA" id="ARBA00022692"/>
    </source>
</evidence>
<dbReference type="OrthoDB" id="9816005at2"/>
<dbReference type="PRINTS" id="PR01506">
    <property type="entry name" value="TATBPROTEIN"/>
</dbReference>
<proteinExistence type="predicted"/>
<dbReference type="GO" id="GO:0043953">
    <property type="term" value="P:protein transport by the Tat complex"/>
    <property type="evidence" value="ECO:0007669"/>
    <property type="project" value="InterPro"/>
</dbReference>
<evidence type="ECO:0000256" key="8">
    <source>
        <dbReference type="ARBA" id="ARBA00023136"/>
    </source>
</evidence>
<dbReference type="Pfam" id="PF02416">
    <property type="entry name" value="TatA_B_E"/>
    <property type="match status" value="1"/>
</dbReference>
<keyword evidence="2" id="KW-0813">Transport</keyword>
<dbReference type="Gene3D" id="1.20.5.3310">
    <property type="match status" value="1"/>
</dbReference>
<reference evidence="10 11" key="2">
    <citation type="submission" date="2014-09" db="EMBL/GenBank/DDBJ databases">
        <authorList>
            <consortium name="NBRP consortium"/>
            <person name="Sawabe T."/>
            <person name="Meirelles P."/>
            <person name="Nakanishi M."/>
            <person name="Sayaka M."/>
            <person name="Hattori M."/>
            <person name="Ohkuma M."/>
        </authorList>
    </citation>
    <scope>NUCLEOTIDE SEQUENCE [LARGE SCALE GENOMIC DNA]</scope>
    <source>
        <strain evidence="10 11">JCM 19240</strain>
    </source>
</reference>
<dbReference type="EMBL" id="BBMT01000023">
    <property type="protein sequence ID" value="GAL37984.1"/>
    <property type="molecule type" value="Genomic_DNA"/>
</dbReference>
<keyword evidence="11" id="KW-1185">Reference proteome</keyword>
<evidence type="ECO:0000256" key="5">
    <source>
        <dbReference type="ARBA" id="ARBA00022927"/>
    </source>
</evidence>
<dbReference type="GO" id="GO:0008320">
    <property type="term" value="F:protein transmembrane transporter activity"/>
    <property type="evidence" value="ECO:0007669"/>
    <property type="project" value="InterPro"/>
</dbReference>
<dbReference type="InterPro" id="IPR018448">
    <property type="entry name" value="TatB"/>
</dbReference>
<dbReference type="InterPro" id="IPR003369">
    <property type="entry name" value="TatA/B/E"/>
</dbReference>
<evidence type="ECO:0000313" key="10">
    <source>
        <dbReference type="EMBL" id="GAL37984.1"/>
    </source>
</evidence>
<keyword evidence="7" id="KW-0811">Translocation</keyword>
<sequence>MFEIGFWEMSMIAIVALVVMGPQQMTKTIRSILNSIKKVKEMSSRVTSQLTKELEAIDTKADDAKK</sequence>
<keyword evidence="8 9" id="KW-0472">Membrane</keyword>
<keyword evidence="5" id="KW-0653">Protein transport</keyword>
<organism evidence="10 11">
    <name type="scientific">Vibrio maritimus</name>
    <dbReference type="NCBI Taxonomy" id="990268"/>
    <lineage>
        <taxon>Bacteria</taxon>
        <taxon>Pseudomonadati</taxon>
        <taxon>Pseudomonadota</taxon>
        <taxon>Gammaproteobacteria</taxon>
        <taxon>Vibrionales</taxon>
        <taxon>Vibrionaceae</taxon>
        <taxon>Vibrio</taxon>
    </lineage>
</organism>
<comment type="subcellular location">
    <subcellularLocation>
        <location evidence="1">Membrane</location>
        <topology evidence="1">Single-pass membrane protein</topology>
    </subcellularLocation>
</comment>
<keyword evidence="4 9" id="KW-0812">Transmembrane</keyword>
<dbReference type="Proteomes" id="UP000029224">
    <property type="component" value="Unassembled WGS sequence"/>
</dbReference>
<keyword evidence="3" id="KW-1003">Cell membrane</keyword>
<evidence type="ECO:0000256" key="6">
    <source>
        <dbReference type="ARBA" id="ARBA00022989"/>
    </source>
</evidence>
<protein>
    <recommendedName>
        <fullName evidence="12">Twin-arginine translocation protein TatB</fullName>
    </recommendedName>
</protein>
<evidence type="ECO:0000256" key="3">
    <source>
        <dbReference type="ARBA" id="ARBA00022475"/>
    </source>
</evidence>
<evidence type="ECO:0000256" key="2">
    <source>
        <dbReference type="ARBA" id="ARBA00022448"/>
    </source>
</evidence>
<evidence type="ECO:0000313" key="11">
    <source>
        <dbReference type="Proteomes" id="UP000029224"/>
    </source>
</evidence>
<accession>A0A090TH11</accession>
<comment type="caution">
    <text evidence="10">The sequence shown here is derived from an EMBL/GenBank/DDBJ whole genome shotgun (WGS) entry which is preliminary data.</text>
</comment>
<feature type="transmembrane region" description="Helical" evidence="9">
    <location>
        <begin position="6"/>
        <end position="22"/>
    </location>
</feature>
<evidence type="ECO:0008006" key="12">
    <source>
        <dbReference type="Google" id="ProtNLM"/>
    </source>
</evidence>
<reference evidence="10 11" key="1">
    <citation type="submission" date="2014-09" db="EMBL/GenBank/DDBJ databases">
        <title>Vibrio maritimus JCM 19240. (C210) whole genome shotgun sequence.</title>
        <authorList>
            <person name="Sawabe T."/>
            <person name="Meirelles P."/>
            <person name="Nakanishi M."/>
            <person name="Sayaka M."/>
            <person name="Hattori M."/>
            <person name="Ohkuma M."/>
        </authorList>
    </citation>
    <scope>NUCLEOTIDE SEQUENCE [LARGE SCALE GENOMIC DNA]</scope>
    <source>
        <strain evidence="10 11">JCM 19240</strain>
    </source>
</reference>
<gene>
    <name evidence="10" type="ORF">JCM19240_4551</name>
</gene>
<dbReference type="GO" id="GO:0016020">
    <property type="term" value="C:membrane"/>
    <property type="evidence" value="ECO:0007669"/>
    <property type="project" value="InterPro"/>
</dbReference>
<keyword evidence="6 9" id="KW-1133">Transmembrane helix</keyword>
<evidence type="ECO:0000256" key="7">
    <source>
        <dbReference type="ARBA" id="ARBA00023010"/>
    </source>
</evidence>
<dbReference type="AlphaFoldDB" id="A0A090TH11"/>
<dbReference type="NCBIfam" id="TIGR01410">
    <property type="entry name" value="tatB"/>
    <property type="match status" value="1"/>
</dbReference>
<evidence type="ECO:0000256" key="9">
    <source>
        <dbReference type="SAM" id="Phobius"/>
    </source>
</evidence>